<dbReference type="EMBL" id="JACJVO010000022">
    <property type="protein sequence ID" value="MBB6732853.1"/>
    <property type="molecule type" value="Genomic_DNA"/>
</dbReference>
<dbReference type="PANTHER" id="PTHR37533:SF2">
    <property type="entry name" value="FLAGELLAR HOOK-LENGTH CONTROL PROTEIN"/>
    <property type="match status" value="1"/>
</dbReference>
<comment type="function">
    <text evidence="1">Controls the length of the flagellar hook.</text>
</comment>
<keyword evidence="7" id="KW-1185">Reference proteome</keyword>
<organism evidence="6 7">
    <name type="scientific">Cohnella zeiphila</name>
    <dbReference type="NCBI Taxonomy" id="2761120"/>
    <lineage>
        <taxon>Bacteria</taxon>
        <taxon>Bacillati</taxon>
        <taxon>Bacillota</taxon>
        <taxon>Bacilli</taxon>
        <taxon>Bacillales</taxon>
        <taxon>Paenibacillaceae</taxon>
        <taxon>Cohnella</taxon>
    </lineage>
</organism>
<dbReference type="Proteomes" id="UP000564644">
    <property type="component" value="Unassembled WGS sequence"/>
</dbReference>
<dbReference type="Gene3D" id="3.30.750.140">
    <property type="match status" value="1"/>
</dbReference>
<protein>
    <submittedName>
        <fullName evidence="6">Flagellar hook-length control protein FliK</fullName>
    </submittedName>
</protein>
<dbReference type="GO" id="GO:0009424">
    <property type="term" value="C:bacterial-type flagellum hook"/>
    <property type="evidence" value="ECO:0007669"/>
    <property type="project" value="InterPro"/>
</dbReference>
<evidence type="ECO:0000256" key="4">
    <source>
        <dbReference type="SAM" id="MobiDB-lite"/>
    </source>
</evidence>
<proteinExistence type="inferred from homology"/>
<evidence type="ECO:0000313" key="6">
    <source>
        <dbReference type="EMBL" id="MBB6732853.1"/>
    </source>
</evidence>
<keyword evidence="3" id="KW-1005">Bacterial flagellum biogenesis</keyword>
<dbReference type="PANTHER" id="PTHR37533">
    <property type="entry name" value="FLAGELLAR HOOK-LENGTH CONTROL PROTEIN"/>
    <property type="match status" value="1"/>
</dbReference>
<keyword evidence="6" id="KW-0282">Flagellum</keyword>
<evidence type="ECO:0000259" key="5">
    <source>
        <dbReference type="Pfam" id="PF02120"/>
    </source>
</evidence>
<feature type="region of interest" description="Disordered" evidence="4">
    <location>
        <begin position="121"/>
        <end position="146"/>
    </location>
</feature>
<dbReference type="CDD" id="cd17470">
    <property type="entry name" value="T3SS_Flik_C"/>
    <property type="match status" value="1"/>
</dbReference>
<dbReference type="RefSeq" id="WP_185130521.1">
    <property type="nucleotide sequence ID" value="NZ_JACJVO010000022.1"/>
</dbReference>
<dbReference type="AlphaFoldDB" id="A0A7X0SMQ8"/>
<keyword evidence="6" id="KW-0966">Cell projection</keyword>
<dbReference type="InterPro" id="IPR052563">
    <property type="entry name" value="FliK"/>
</dbReference>
<evidence type="ECO:0000313" key="7">
    <source>
        <dbReference type="Proteomes" id="UP000564644"/>
    </source>
</evidence>
<evidence type="ECO:0000256" key="2">
    <source>
        <dbReference type="ARBA" id="ARBA00009149"/>
    </source>
</evidence>
<gene>
    <name evidence="6" type="ORF">H7C18_18215</name>
</gene>
<evidence type="ECO:0000256" key="1">
    <source>
        <dbReference type="ARBA" id="ARBA00003944"/>
    </source>
</evidence>
<keyword evidence="6" id="KW-0969">Cilium</keyword>
<name>A0A7X0SMQ8_9BACL</name>
<comment type="caution">
    <text evidence="6">The sequence shown here is derived from an EMBL/GenBank/DDBJ whole genome shotgun (WGS) entry which is preliminary data.</text>
</comment>
<feature type="domain" description="Flagellar hook-length control protein-like C-terminal" evidence="5">
    <location>
        <begin position="345"/>
        <end position="419"/>
    </location>
</feature>
<evidence type="ECO:0000256" key="3">
    <source>
        <dbReference type="ARBA" id="ARBA00022795"/>
    </source>
</evidence>
<sequence length="480" mass="48877">MNLAINPVMTAPVNGGSNGAASGAGAKGTGFAGALVQALGGTNPQQPNGGGFTLPIAFASLLAQSGNSDAGQTGSVLMSLLGNLLKQLQPNQDDKGAATTPSDDWAQLLAGLQALLGQLLSGLQPQNDPPGAQSEPVDATSSVADGTASSGIVPGAVAMTASPLPAALLPLLPTLQQALQQLAAAPGATDDQTAAAQAVLAWLNGSGLAQTAQSQGDAAAATALQAAQDQAANPLQVSRNASQQPEIAVVQTDTRPSVAAFKEPIVHWHWTQAENAQAAEPAAVAGADDAQAAGDHTAALPWTMTAPHQAAGAQQAPAAVLPEPVPVRQFAQQVGPYLVRQFVLSGGNGVTEAKLTLHPEQLGQVDVRIVMQDGQMTAQFIAHNGSAKEQLENQMGLLRTALQNQGIDVDRMDVYQQQEWTGSAAFQGQEQRHSGSRHGGEPGGGGGGSRFEDQTEFEAELERTSALREAGYGGELNVTA</sequence>
<dbReference type="PRINTS" id="PR01007">
    <property type="entry name" value="FLGHOOKFLIK"/>
</dbReference>
<dbReference type="InterPro" id="IPR021136">
    <property type="entry name" value="Flagellar_hook_control-like_C"/>
</dbReference>
<accession>A0A7X0SMQ8</accession>
<reference evidence="6 7" key="1">
    <citation type="submission" date="2020-08" db="EMBL/GenBank/DDBJ databases">
        <title>Cohnella phylogeny.</title>
        <authorList>
            <person name="Dunlap C."/>
        </authorList>
    </citation>
    <scope>NUCLEOTIDE SEQUENCE [LARGE SCALE GENOMIC DNA]</scope>
    <source>
        <strain evidence="6 7">CBP 2801</strain>
    </source>
</reference>
<dbReference type="InterPro" id="IPR038610">
    <property type="entry name" value="FliK-like_C_sf"/>
</dbReference>
<comment type="similarity">
    <text evidence="2">Belongs to the FliK family.</text>
</comment>
<feature type="region of interest" description="Disordered" evidence="4">
    <location>
        <begin position="424"/>
        <end position="480"/>
    </location>
</feature>
<dbReference type="InterPro" id="IPR001635">
    <property type="entry name" value="Flag_hook_Flik"/>
</dbReference>
<dbReference type="Pfam" id="PF02120">
    <property type="entry name" value="Flg_hook"/>
    <property type="match status" value="1"/>
</dbReference>
<dbReference type="GO" id="GO:0044780">
    <property type="term" value="P:bacterial-type flagellum assembly"/>
    <property type="evidence" value="ECO:0007669"/>
    <property type="project" value="InterPro"/>
</dbReference>